<dbReference type="PANTHER" id="PTHR11264:SF0">
    <property type="entry name" value="URACIL-DNA GLYCOSYLASE"/>
    <property type="match status" value="1"/>
</dbReference>
<dbReference type="SUPFAM" id="SSF52141">
    <property type="entry name" value="Uracil-DNA glycosylase-like"/>
    <property type="match status" value="1"/>
</dbReference>
<dbReference type="NCBIfam" id="NF003588">
    <property type="entry name" value="PRK05254.1-1"/>
    <property type="match status" value="1"/>
</dbReference>
<feature type="domain" description="Uracil-DNA glycosylase-like" evidence="12">
    <location>
        <begin position="55"/>
        <end position="214"/>
    </location>
</feature>
<comment type="caution">
    <text evidence="13">The sequence shown here is derived from an EMBL/GenBank/DDBJ whole genome shotgun (WGS) entry which is preliminary data.</text>
</comment>
<dbReference type="Proteomes" id="UP000325243">
    <property type="component" value="Unassembled WGS sequence"/>
</dbReference>
<dbReference type="GO" id="GO:0005737">
    <property type="term" value="C:cytoplasm"/>
    <property type="evidence" value="ECO:0007669"/>
    <property type="project" value="UniProtKB-SubCell"/>
</dbReference>
<reference evidence="13 14" key="1">
    <citation type="submission" date="2019-08" db="EMBL/GenBank/DDBJ databases">
        <authorList>
            <person name="Hu J."/>
        </authorList>
    </citation>
    <scope>NUCLEOTIDE SEQUENCE [LARGE SCALE GENOMIC DNA]</scope>
    <source>
        <strain evidence="13 14">NEAU-184</strain>
    </source>
</reference>
<evidence type="ECO:0000313" key="13">
    <source>
        <dbReference type="EMBL" id="TYL54533.1"/>
    </source>
</evidence>
<dbReference type="EMBL" id="VSSB01000001">
    <property type="protein sequence ID" value="TYL54533.1"/>
    <property type="molecule type" value="Genomic_DNA"/>
</dbReference>
<comment type="catalytic activity">
    <reaction evidence="1 10">
        <text>Hydrolyzes single-stranded DNA or mismatched double-stranded DNA and polynucleotides, releasing free uracil.</text>
        <dbReference type="EC" id="3.2.2.27"/>
    </reaction>
</comment>
<dbReference type="InterPro" id="IPR002043">
    <property type="entry name" value="UDG_fam1"/>
</dbReference>
<dbReference type="InterPro" id="IPR018085">
    <property type="entry name" value="Ura-DNA_Glyclase_AS"/>
</dbReference>
<evidence type="ECO:0000256" key="9">
    <source>
        <dbReference type="ARBA" id="ARBA00023204"/>
    </source>
</evidence>
<dbReference type="Gene3D" id="3.40.470.10">
    <property type="entry name" value="Uracil-DNA glycosylase-like domain"/>
    <property type="match status" value="1"/>
</dbReference>
<comment type="function">
    <text evidence="2 10">Excises uracil residues from the DNA which can arise as a result of misincorporation of dUMP residues by DNA polymerase or due to deamination of cytosine.</text>
</comment>
<dbReference type="GO" id="GO:0097510">
    <property type="term" value="P:base-excision repair, AP site formation via deaminated base removal"/>
    <property type="evidence" value="ECO:0007669"/>
    <property type="project" value="TreeGrafter"/>
</dbReference>
<keyword evidence="14" id="KW-1185">Reference proteome</keyword>
<evidence type="ECO:0000259" key="12">
    <source>
        <dbReference type="SMART" id="SM00986"/>
    </source>
</evidence>
<organism evidence="13 14">
    <name type="scientific">Agromyces mariniharenae</name>
    <dbReference type="NCBI Taxonomy" id="2604423"/>
    <lineage>
        <taxon>Bacteria</taxon>
        <taxon>Bacillati</taxon>
        <taxon>Actinomycetota</taxon>
        <taxon>Actinomycetes</taxon>
        <taxon>Micrococcales</taxon>
        <taxon>Microbacteriaceae</taxon>
        <taxon>Agromyces</taxon>
    </lineage>
</organism>
<evidence type="ECO:0000256" key="2">
    <source>
        <dbReference type="ARBA" id="ARBA00002631"/>
    </source>
</evidence>
<comment type="subcellular location">
    <subcellularLocation>
        <location evidence="3 10">Cytoplasm</location>
    </subcellularLocation>
</comment>
<dbReference type="AlphaFoldDB" id="A0A5S4V9G3"/>
<dbReference type="CDD" id="cd10027">
    <property type="entry name" value="UDG-F1-like"/>
    <property type="match status" value="1"/>
</dbReference>
<evidence type="ECO:0000256" key="11">
    <source>
        <dbReference type="PROSITE-ProRule" id="PRU10072"/>
    </source>
</evidence>
<feature type="active site" description="Proton acceptor" evidence="10 11">
    <location>
        <position position="70"/>
    </location>
</feature>
<dbReference type="PROSITE" id="PS00130">
    <property type="entry name" value="U_DNA_GLYCOSYLASE"/>
    <property type="match status" value="1"/>
</dbReference>
<dbReference type="InterPro" id="IPR005122">
    <property type="entry name" value="Uracil-DNA_glycosylase-like"/>
</dbReference>
<evidence type="ECO:0000256" key="1">
    <source>
        <dbReference type="ARBA" id="ARBA00001400"/>
    </source>
</evidence>
<dbReference type="NCBIfam" id="NF003592">
    <property type="entry name" value="PRK05254.1-5"/>
    <property type="match status" value="1"/>
</dbReference>
<dbReference type="GO" id="GO:0004844">
    <property type="term" value="F:uracil DNA N-glycosylase activity"/>
    <property type="evidence" value="ECO:0007669"/>
    <property type="project" value="UniProtKB-UniRule"/>
</dbReference>
<keyword evidence="6 10" id="KW-0963">Cytoplasm</keyword>
<dbReference type="Pfam" id="PF03167">
    <property type="entry name" value="UDG"/>
    <property type="match status" value="1"/>
</dbReference>
<dbReference type="SMART" id="SM00986">
    <property type="entry name" value="UDG"/>
    <property type="match status" value="1"/>
</dbReference>
<evidence type="ECO:0000256" key="4">
    <source>
        <dbReference type="ARBA" id="ARBA00008184"/>
    </source>
</evidence>
<evidence type="ECO:0000256" key="7">
    <source>
        <dbReference type="ARBA" id="ARBA00022763"/>
    </source>
</evidence>
<proteinExistence type="inferred from homology"/>
<dbReference type="SMART" id="SM00987">
    <property type="entry name" value="UreE_C"/>
    <property type="match status" value="1"/>
</dbReference>
<name>A0A5S4V9G3_9MICO</name>
<evidence type="ECO:0000256" key="8">
    <source>
        <dbReference type="ARBA" id="ARBA00022801"/>
    </source>
</evidence>
<dbReference type="InterPro" id="IPR036895">
    <property type="entry name" value="Uracil-DNA_glycosylase-like_sf"/>
</dbReference>
<keyword evidence="13" id="KW-0326">Glycosidase</keyword>
<evidence type="ECO:0000256" key="6">
    <source>
        <dbReference type="ARBA" id="ARBA00022490"/>
    </source>
</evidence>
<dbReference type="EC" id="3.2.2.27" evidence="5 10"/>
<evidence type="ECO:0000313" key="14">
    <source>
        <dbReference type="Proteomes" id="UP000325243"/>
    </source>
</evidence>
<evidence type="ECO:0000256" key="10">
    <source>
        <dbReference type="HAMAP-Rule" id="MF_00148"/>
    </source>
</evidence>
<comment type="similarity">
    <text evidence="4 10">Belongs to the uracil-DNA glycosylase (UDG) superfamily. UNG family.</text>
</comment>
<accession>A0A5S4V9G3</accession>
<gene>
    <name evidence="10" type="primary">ung</name>
    <name evidence="13" type="ORF">FYC51_01400</name>
</gene>
<evidence type="ECO:0000256" key="3">
    <source>
        <dbReference type="ARBA" id="ARBA00004496"/>
    </source>
</evidence>
<protein>
    <recommendedName>
        <fullName evidence="5 10">Uracil-DNA glycosylase</fullName>
        <shortName evidence="10">UDG</shortName>
        <ecNumber evidence="5 10">3.2.2.27</ecNumber>
    </recommendedName>
</protein>
<dbReference type="PANTHER" id="PTHR11264">
    <property type="entry name" value="URACIL-DNA GLYCOSYLASE"/>
    <property type="match status" value="1"/>
</dbReference>
<keyword evidence="8 10" id="KW-0378">Hydrolase</keyword>
<sequence>MTLDQLAGAGLIDPGWAAALAPVGPRIAELGDFLRAETAAGRGYLPSGDRVLRAFGAPIEDVRVLIVGQDPYPTPGHPIGLSFAVDPHVRPVPRSLANIYRELGDDLGVPTPDHGDLTSWSDHGVMLLNRVLTVRPGTPASHRGKGWEEVTDHAIRTLVARGTPLVAILWGRDAQNLKPLLGATPVIESVHPSPLSASRGFFGSRPFSRANAMLEAQGGRPVDWRLPATPAPRHPAVISAE</sequence>
<dbReference type="HAMAP" id="MF_00148">
    <property type="entry name" value="UDG"/>
    <property type="match status" value="1"/>
</dbReference>
<keyword evidence="7 10" id="KW-0227">DNA damage</keyword>
<evidence type="ECO:0000256" key="5">
    <source>
        <dbReference type="ARBA" id="ARBA00012030"/>
    </source>
</evidence>
<dbReference type="FunFam" id="3.40.470.10:FF:000006">
    <property type="entry name" value="Uracil-DNA glycosylase"/>
    <property type="match status" value="1"/>
</dbReference>
<keyword evidence="9 10" id="KW-0234">DNA repair</keyword>